<reference evidence="1" key="1">
    <citation type="submission" date="2020-05" db="EMBL/GenBank/DDBJ databases">
        <authorList>
            <person name="Chiriac C."/>
            <person name="Salcher M."/>
            <person name="Ghai R."/>
            <person name="Kavagutti S V."/>
        </authorList>
    </citation>
    <scope>NUCLEOTIDE SEQUENCE</scope>
</reference>
<evidence type="ECO:0000313" key="1">
    <source>
        <dbReference type="EMBL" id="CAB5212524.1"/>
    </source>
</evidence>
<dbReference type="EMBL" id="LR798237">
    <property type="protein sequence ID" value="CAB5212524.1"/>
    <property type="molecule type" value="Genomic_DNA"/>
</dbReference>
<name>A0A6J7WFA7_9CAUD</name>
<accession>A0A6J7WFA7</accession>
<sequence length="119" mass="13983">MKKNRKESFKKLMDNRSIDGQMLFGDGSPTHIIVNRLMGLKGMKKYYYVLNFIIENTTENKDMYREEFEIMMMDWILDKISSTTLEKRATDILTKHLVIVDDPSVEKNLIDGMFNPPVE</sequence>
<protein>
    <submittedName>
        <fullName evidence="1">Uncharacterized protein</fullName>
    </submittedName>
</protein>
<organism evidence="1">
    <name type="scientific">uncultured Caudovirales phage</name>
    <dbReference type="NCBI Taxonomy" id="2100421"/>
    <lineage>
        <taxon>Viruses</taxon>
        <taxon>Duplodnaviria</taxon>
        <taxon>Heunggongvirae</taxon>
        <taxon>Uroviricota</taxon>
        <taxon>Caudoviricetes</taxon>
        <taxon>Peduoviridae</taxon>
        <taxon>Maltschvirus</taxon>
        <taxon>Maltschvirus maltsch</taxon>
    </lineage>
</organism>
<proteinExistence type="predicted"/>
<gene>
    <name evidence="1" type="ORF">UFOVP187_26</name>
</gene>